<keyword evidence="4" id="KW-1185">Reference proteome</keyword>
<proteinExistence type="inferred from homology"/>
<dbReference type="InterPro" id="IPR051405">
    <property type="entry name" value="phD/YefM_antitoxin"/>
</dbReference>
<dbReference type="EMBL" id="MPPL01000001">
    <property type="protein sequence ID" value="OKS84688.1"/>
    <property type="molecule type" value="Genomic_DNA"/>
</dbReference>
<evidence type="ECO:0000256" key="1">
    <source>
        <dbReference type="ARBA" id="ARBA00009981"/>
    </source>
</evidence>
<evidence type="ECO:0000256" key="2">
    <source>
        <dbReference type="RuleBase" id="RU362080"/>
    </source>
</evidence>
<dbReference type="PANTHER" id="PTHR33713">
    <property type="entry name" value="ANTITOXIN YAFN-RELATED"/>
    <property type="match status" value="1"/>
</dbReference>
<dbReference type="NCBIfam" id="TIGR01552">
    <property type="entry name" value="phd_fam"/>
    <property type="match status" value="1"/>
</dbReference>
<protein>
    <recommendedName>
        <fullName evidence="2">Antitoxin</fullName>
    </recommendedName>
</protein>
<dbReference type="SUPFAM" id="SSF143120">
    <property type="entry name" value="YefM-like"/>
    <property type="match status" value="1"/>
</dbReference>
<dbReference type="RefSeq" id="WP_074487382.1">
    <property type="nucleotide sequence ID" value="NZ_FPAM01000008.1"/>
</dbReference>
<name>A0A1Q5ZSN1_9SPHI</name>
<dbReference type="InterPro" id="IPR006442">
    <property type="entry name" value="Antitoxin_Phd/YefM"/>
</dbReference>
<sequence>MDVLNYTEFRKNLAKNLDKVNDDAEIVIVSRSKGKNVVVMDLNEYNSIAETLHLVKSEANRVRLQSAIDEMNNGIHYTHDLIEE</sequence>
<comment type="function">
    <text evidence="2">Antitoxin component of a type II toxin-antitoxin (TA) system.</text>
</comment>
<evidence type="ECO:0000313" key="4">
    <source>
        <dbReference type="Proteomes" id="UP000186720"/>
    </source>
</evidence>
<dbReference type="PANTHER" id="PTHR33713:SF6">
    <property type="entry name" value="ANTITOXIN YEFM"/>
    <property type="match status" value="1"/>
</dbReference>
<dbReference type="Pfam" id="PF02604">
    <property type="entry name" value="PhdYeFM_antitox"/>
    <property type="match status" value="1"/>
</dbReference>
<reference evidence="3 4" key="1">
    <citation type="submission" date="2016-11" db="EMBL/GenBank/DDBJ databases">
        <title>Whole Genome Sequencing of Mucilaginibacter polytrichastri RG4-7(T) isolated from the moss sample.</title>
        <authorList>
            <person name="Li Y."/>
        </authorList>
    </citation>
    <scope>NUCLEOTIDE SEQUENCE [LARGE SCALE GENOMIC DNA]</scope>
    <source>
        <strain evidence="3 4">RG4-7</strain>
    </source>
</reference>
<dbReference type="OrthoDB" id="1524837at2"/>
<organism evidence="3 4">
    <name type="scientific">Mucilaginibacter polytrichastri</name>
    <dbReference type="NCBI Taxonomy" id="1302689"/>
    <lineage>
        <taxon>Bacteria</taxon>
        <taxon>Pseudomonadati</taxon>
        <taxon>Bacteroidota</taxon>
        <taxon>Sphingobacteriia</taxon>
        <taxon>Sphingobacteriales</taxon>
        <taxon>Sphingobacteriaceae</taxon>
        <taxon>Mucilaginibacter</taxon>
    </lineage>
</organism>
<gene>
    <name evidence="3" type="ORF">RG47T_0121</name>
</gene>
<dbReference type="Gene3D" id="6.10.250.330">
    <property type="match status" value="1"/>
</dbReference>
<dbReference type="AlphaFoldDB" id="A0A1Q5ZSN1"/>
<dbReference type="STRING" id="1302689.RG47T_0121"/>
<comment type="caution">
    <text evidence="3">The sequence shown here is derived from an EMBL/GenBank/DDBJ whole genome shotgun (WGS) entry which is preliminary data.</text>
</comment>
<accession>A0A1Q5ZSN1</accession>
<dbReference type="Proteomes" id="UP000186720">
    <property type="component" value="Unassembled WGS sequence"/>
</dbReference>
<comment type="similarity">
    <text evidence="1 2">Belongs to the phD/YefM antitoxin family.</text>
</comment>
<dbReference type="InterPro" id="IPR036165">
    <property type="entry name" value="YefM-like_sf"/>
</dbReference>
<dbReference type="Gene3D" id="3.40.1620.10">
    <property type="entry name" value="YefM-like domain"/>
    <property type="match status" value="1"/>
</dbReference>
<evidence type="ECO:0000313" key="3">
    <source>
        <dbReference type="EMBL" id="OKS84688.1"/>
    </source>
</evidence>